<dbReference type="EMBL" id="JAGIXG020000040">
    <property type="protein sequence ID" value="KAI6779858.1"/>
    <property type="molecule type" value="Genomic_DNA"/>
</dbReference>
<protein>
    <submittedName>
        <fullName evidence="3">Alcohol oxidase</fullName>
    </submittedName>
</protein>
<dbReference type="GO" id="GO:0044550">
    <property type="term" value="P:secondary metabolite biosynthetic process"/>
    <property type="evidence" value="ECO:0007669"/>
    <property type="project" value="TreeGrafter"/>
</dbReference>
<sequence>MRDNYDTILESRVLRVLLGENKTATGVEFVPRSATDASQARTVSARKEVIVATGTINTPKMLQASGIGPRAVLEEAGIDVVVDLPGVGFNFQDHPVGGGATFILTNFNIRPDPSDLQSNATFRDEAQAEFAQFRTGPLSIASGNLMAFLPFSVISSKAETIASALEDQDPAAYLPPGTEKTLLAGYATQKKRLAALLRSDNSANYNLFLRGANFGGTVVYLHPVSRGTIHVNPANPFFGNPIVDYRAASNPLDLDILAEFVRYTRRFYTETSLSQYGPIEISPGPKVTSDEALREALRSSLSPTCFHPVGTAAMMLRELGGVVSELLGVYGVSGLSVVDASIVPDLPGAYTQQPTYAIAEKAADLIKRRARRCPRAL</sequence>
<dbReference type="RefSeq" id="XP_051360714.1">
    <property type="nucleotide sequence ID" value="XM_051508100.1"/>
</dbReference>
<dbReference type="AlphaFoldDB" id="A0A9P9XYB2"/>
<organism evidence="3 4">
    <name type="scientific">Emericellopsis cladophorae</name>
    <dbReference type="NCBI Taxonomy" id="2686198"/>
    <lineage>
        <taxon>Eukaryota</taxon>
        <taxon>Fungi</taxon>
        <taxon>Dikarya</taxon>
        <taxon>Ascomycota</taxon>
        <taxon>Pezizomycotina</taxon>
        <taxon>Sordariomycetes</taxon>
        <taxon>Hypocreomycetidae</taxon>
        <taxon>Hypocreales</taxon>
        <taxon>Bionectriaceae</taxon>
        <taxon>Emericellopsis</taxon>
    </lineage>
</organism>
<dbReference type="PANTHER" id="PTHR11552">
    <property type="entry name" value="GLUCOSE-METHANOL-CHOLINE GMC OXIDOREDUCTASE"/>
    <property type="match status" value="1"/>
</dbReference>
<keyword evidence="4" id="KW-1185">Reference proteome</keyword>
<proteinExistence type="inferred from homology"/>
<reference evidence="3" key="1">
    <citation type="journal article" date="2021" name="J Fungi (Basel)">
        <title>Genomic and Metabolomic Analyses of the Marine Fungus Emericellopsis cladophorae: Insights into Saltwater Adaptability Mechanisms and Its Biosynthetic Potential.</title>
        <authorList>
            <person name="Goncalves M.F.M."/>
            <person name="Hilario S."/>
            <person name="Van de Peer Y."/>
            <person name="Esteves A.C."/>
            <person name="Alves A."/>
        </authorList>
    </citation>
    <scope>NUCLEOTIDE SEQUENCE</scope>
    <source>
        <strain evidence="3">MUM 19.33</strain>
    </source>
</reference>
<dbReference type="Pfam" id="PF05199">
    <property type="entry name" value="GMC_oxred_C"/>
    <property type="match status" value="1"/>
</dbReference>
<reference evidence="3" key="2">
    <citation type="submission" date="2022-07" db="EMBL/GenBank/DDBJ databases">
        <authorList>
            <person name="Goncalves M.F.M."/>
            <person name="Hilario S."/>
            <person name="Van De Peer Y."/>
            <person name="Esteves A.C."/>
            <person name="Alves A."/>
        </authorList>
    </citation>
    <scope>NUCLEOTIDE SEQUENCE</scope>
    <source>
        <strain evidence="3">MUM 19.33</strain>
    </source>
</reference>
<dbReference type="GO" id="GO:0016614">
    <property type="term" value="F:oxidoreductase activity, acting on CH-OH group of donors"/>
    <property type="evidence" value="ECO:0007669"/>
    <property type="project" value="InterPro"/>
</dbReference>
<dbReference type="Gene3D" id="3.50.50.60">
    <property type="entry name" value="FAD/NAD(P)-binding domain"/>
    <property type="match status" value="2"/>
</dbReference>
<name>A0A9P9XYB2_9HYPO</name>
<dbReference type="SUPFAM" id="SSF54373">
    <property type="entry name" value="FAD-linked reductases, C-terminal domain"/>
    <property type="match status" value="1"/>
</dbReference>
<evidence type="ECO:0000313" key="4">
    <source>
        <dbReference type="Proteomes" id="UP001055219"/>
    </source>
</evidence>
<evidence type="ECO:0000313" key="3">
    <source>
        <dbReference type="EMBL" id="KAI6779858.1"/>
    </source>
</evidence>
<evidence type="ECO:0000256" key="1">
    <source>
        <dbReference type="ARBA" id="ARBA00010790"/>
    </source>
</evidence>
<dbReference type="SUPFAM" id="SSF51905">
    <property type="entry name" value="FAD/NAD(P)-binding domain"/>
    <property type="match status" value="1"/>
</dbReference>
<dbReference type="Pfam" id="PF00732">
    <property type="entry name" value="GMC_oxred_N"/>
    <property type="match status" value="1"/>
</dbReference>
<dbReference type="Proteomes" id="UP001055219">
    <property type="component" value="Unassembled WGS sequence"/>
</dbReference>
<comment type="similarity">
    <text evidence="1">Belongs to the GMC oxidoreductase family.</text>
</comment>
<dbReference type="PANTHER" id="PTHR11552:SF115">
    <property type="entry name" value="DEHYDROGENASE XPTC-RELATED"/>
    <property type="match status" value="1"/>
</dbReference>
<dbReference type="InterPro" id="IPR012132">
    <property type="entry name" value="GMC_OxRdtase"/>
</dbReference>
<feature type="domain" description="Glucose-methanol-choline oxidoreductase N-terminal" evidence="2">
    <location>
        <begin position="54"/>
        <end position="68"/>
    </location>
</feature>
<dbReference type="PROSITE" id="PS00624">
    <property type="entry name" value="GMC_OXRED_2"/>
    <property type="match status" value="1"/>
</dbReference>
<evidence type="ECO:0000259" key="2">
    <source>
        <dbReference type="PROSITE" id="PS00624"/>
    </source>
</evidence>
<gene>
    <name evidence="3" type="ORF">J7T54_001946</name>
</gene>
<dbReference type="GeneID" id="75828462"/>
<dbReference type="InterPro" id="IPR000172">
    <property type="entry name" value="GMC_OxRdtase_N"/>
</dbReference>
<accession>A0A9P9XYB2</accession>
<dbReference type="InterPro" id="IPR036188">
    <property type="entry name" value="FAD/NAD-bd_sf"/>
</dbReference>
<comment type="caution">
    <text evidence="3">The sequence shown here is derived from an EMBL/GenBank/DDBJ whole genome shotgun (WGS) entry which is preliminary data.</text>
</comment>
<dbReference type="OrthoDB" id="269227at2759"/>
<dbReference type="InterPro" id="IPR007867">
    <property type="entry name" value="GMC_OxRtase_C"/>
</dbReference>
<dbReference type="GO" id="GO:0050660">
    <property type="term" value="F:flavin adenine dinucleotide binding"/>
    <property type="evidence" value="ECO:0007669"/>
    <property type="project" value="InterPro"/>
</dbReference>